<dbReference type="PANTHER" id="PTHR15394:SF3">
    <property type="entry name" value="SERINE HYDROLASE RBBP9"/>
    <property type="match status" value="1"/>
</dbReference>
<keyword evidence="1" id="KW-0378">Hydrolase</keyword>
<dbReference type="PANTHER" id="PTHR15394">
    <property type="entry name" value="SERINE HYDROLASE RBBP9"/>
    <property type="match status" value="1"/>
</dbReference>
<proteinExistence type="predicted"/>
<protein>
    <submittedName>
        <fullName evidence="1">Serine hydrolase family protein</fullName>
    </submittedName>
</protein>
<dbReference type="Proteomes" id="UP000323707">
    <property type="component" value="Unassembled WGS sequence"/>
</dbReference>
<gene>
    <name evidence="1" type="ORF">F4V45_02040</name>
</gene>
<dbReference type="EMBL" id="VXKE01000006">
    <property type="protein sequence ID" value="KAA8710715.1"/>
    <property type="molecule type" value="Genomic_DNA"/>
</dbReference>
<dbReference type="AlphaFoldDB" id="A0A5M9QUH1"/>
<accession>A0A5M9QUH1</accession>
<dbReference type="SUPFAM" id="SSF53474">
    <property type="entry name" value="alpha/beta-Hydrolases"/>
    <property type="match status" value="1"/>
</dbReference>
<dbReference type="GO" id="GO:0016787">
    <property type="term" value="F:hydrolase activity"/>
    <property type="evidence" value="ECO:0007669"/>
    <property type="project" value="UniProtKB-KW"/>
</dbReference>
<reference evidence="1 2" key="1">
    <citation type="submission" date="2019-09" db="EMBL/GenBank/DDBJ databases">
        <title>Draft genome sequence of various Type strains from the CCUG.</title>
        <authorList>
            <person name="Pineiro-Iglesias B."/>
            <person name="Tunovic T."/>
            <person name="Unosson C."/>
            <person name="Inganas E."/>
            <person name="Ohlen M."/>
            <person name="Cardew S."/>
            <person name="Jensie-Markopoulos S."/>
            <person name="Salva-Serra F."/>
            <person name="Jaen-Luchoro D."/>
            <person name="Karlsson R."/>
            <person name="Svensson-Stadler L."/>
            <person name="Chun J."/>
            <person name="Moore E."/>
        </authorList>
    </citation>
    <scope>NUCLEOTIDE SEQUENCE [LARGE SCALE GENOMIC DNA]</scope>
    <source>
        <strain evidence="1 2">CCUG 32756T</strain>
    </source>
</reference>
<comment type="caution">
    <text evidence="1">The sequence shown here is derived from an EMBL/GenBank/DDBJ whole genome shotgun (WGS) entry which is preliminary data.</text>
</comment>
<organism evidence="1 2">
    <name type="scientific">Helicobacter canis</name>
    <dbReference type="NCBI Taxonomy" id="29419"/>
    <lineage>
        <taxon>Bacteria</taxon>
        <taxon>Pseudomonadati</taxon>
        <taxon>Campylobacterota</taxon>
        <taxon>Epsilonproteobacteria</taxon>
        <taxon>Campylobacterales</taxon>
        <taxon>Helicobacteraceae</taxon>
        <taxon>Helicobacter</taxon>
    </lineage>
</organism>
<evidence type="ECO:0000313" key="2">
    <source>
        <dbReference type="Proteomes" id="UP000323707"/>
    </source>
</evidence>
<dbReference type="InterPro" id="IPR010662">
    <property type="entry name" value="RBBP9/YdeN"/>
</dbReference>
<name>A0A5M9QUH1_9HELI</name>
<dbReference type="Gene3D" id="3.40.50.1820">
    <property type="entry name" value="alpha/beta hydrolase"/>
    <property type="match status" value="1"/>
</dbReference>
<sequence>MAYISTTSTNGHNVGVRIYIIHGFDSSPEKNWFQWLARELGERDIYASVLRLPTPENPNPNEWTQAIYEQVCADGEIDESVYFVAHSLGCIATLRFIETLDSCVRVGGAVLVAGFCEELPTLPELSLFVKFPLQSGKIKQIVCRRAVISARDDVIVPFSLSQNLAELIGADFIARDKGGHFMDSDGFRELPLVYDVLLTQIPPTCL</sequence>
<dbReference type="Pfam" id="PF06821">
    <property type="entry name" value="Ser_hydrolase"/>
    <property type="match status" value="1"/>
</dbReference>
<dbReference type="InterPro" id="IPR029058">
    <property type="entry name" value="AB_hydrolase_fold"/>
</dbReference>
<evidence type="ECO:0000313" key="1">
    <source>
        <dbReference type="EMBL" id="KAA8710715.1"/>
    </source>
</evidence>